<dbReference type="AlphaFoldDB" id="Q6Z416"/>
<reference evidence="2" key="2">
    <citation type="journal article" date="2008" name="Nucleic Acids Res.">
        <title>The rice annotation project database (RAP-DB): 2008 update.</title>
        <authorList>
            <consortium name="The rice annotation project (RAP)"/>
        </authorList>
    </citation>
    <scope>GENOME REANNOTATION</scope>
    <source>
        <strain evidence="2">cv. Nipponbare</strain>
    </source>
</reference>
<accession>Q6Z416</accession>
<dbReference type="EMBL" id="AP005195">
    <property type="protein sequence ID" value="BAC84028.1"/>
    <property type="molecule type" value="Genomic_DNA"/>
</dbReference>
<reference evidence="2" key="1">
    <citation type="journal article" date="2005" name="Nature">
        <title>The map-based sequence of the rice genome.</title>
        <authorList>
            <consortium name="International rice genome sequencing project (IRGSP)"/>
            <person name="Matsumoto T."/>
            <person name="Wu J."/>
            <person name="Kanamori H."/>
            <person name="Katayose Y."/>
            <person name="Fujisawa M."/>
            <person name="Namiki N."/>
            <person name="Mizuno H."/>
            <person name="Yamamoto K."/>
            <person name="Antonio B.A."/>
            <person name="Baba T."/>
            <person name="Sakata K."/>
            <person name="Nagamura Y."/>
            <person name="Aoki H."/>
            <person name="Arikawa K."/>
            <person name="Arita K."/>
            <person name="Bito T."/>
            <person name="Chiden Y."/>
            <person name="Fujitsuka N."/>
            <person name="Fukunaka R."/>
            <person name="Hamada M."/>
            <person name="Harada C."/>
            <person name="Hayashi A."/>
            <person name="Hijishita S."/>
            <person name="Honda M."/>
            <person name="Hosokawa S."/>
            <person name="Ichikawa Y."/>
            <person name="Idonuma A."/>
            <person name="Iijima M."/>
            <person name="Ikeda M."/>
            <person name="Ikeno M."/>
            <person name="Ito K."/>
            <person name="Ito S."/>
            <person name="Ito T."/>
            <person name="Ito Y."/>
            <person name="Ito Y."/>
            <person name="Iwabuchi A."/>
            <person name="Kamiya K."/>
            <person name="Karasawa W."/>
            <person name="Kurita K."/>
            <person name="Katagiri S."/>
            <person name="Kikuta A."/>
            <person name="Kobayashi H."/>
            <person name="Kobayashi N."/>
            <person name="Machita K."/>
            <person name="Maehara T."/>
            <person name="Masukawa M."/>
            <person name="Mizubayashi T."/>
            <person name="Mukai Y."/>
            <person name="Nagasaki H."/>
            <person name="Nagata Y."/>
            <person name="Naito S."/>
            <person name="Nakashima M."/>
            <person name="Nakama Y."/>
            <person name="Nakamichi Y."/>
            <person name="Nakamura M."/>
            <person name="Meguro A."/>
            <person name="Negishi M."/>
            <person name="Ohta I."/>
            <person name="Ohta T."/>
            <person name="Okamoto M."/>
            <person name="Ono N."/>
            <person name="Saji S."/>
            <person name="Sakaguchi M."/>
            <person name="Sakai K."/>
            <person name="Shibata M."/>
            <person name="Shimokawa T."/>
            <person name="Song J."/>
            <person name="Takazaki Y."/>
            <person name="Terasawa K."/>
            <person name="Tsugane M."/>
            <person name="Tsuji K."/>
            <person name="Ueda S."/>
            <person name="Waki K."/>
            <person name="Yamagata H."/>
            <person name="Yamamoto M."/>
            <person name="Yamamoto S."/>
            <person name="Yamane H."/>
            <person name="Yoshiki S."/>
            <person name="Yoshihara R."/>
            <person name="Yukawa K."/>
            <person name="Zhong H."/>
            <person name="Yano M."/>
            <person name="Yuan Q."/>
            <person name="Ouyang S."/>
            <person name="Liu J."/>
            <person name="Jones K.M."/>
            <person name="Gansberger K."/>
            <person name="Moffat K."/>
            <person name="Hill J."/>
            <person name="Bera J."/>
            <person name="Fadrosh D."/>
            <person name="Jin S."/>
            <person name="Johri S."/>
            <person name="Kim M."/>
            <person name="Overton L."/>
            <person name="Reardon M."/>
            <person name="Tsitrin T."/>
            <person name="Vuong H."/>
            <person name="Weaver B."/>
            <person name="Ciecko A."/>
            <person name="Tallon L."/>
            <person name="Jackson J."/>
            <person name="Pai G."/>
            <person name="Aken S.V."/>
            <person name="Utterback T."/>
            <person name="Reidmuller S."/>
            <person name="Feldblyum T."/>
            <person name="Hsiao J."/>
            <person name="Zismann V."/>
            <person name="Iobst S."/>
            <person name="de Vazeille A.R."/>
            <person name="Buell C.R."/>
            <person name="Ying K."/>
            <person name="Li Y."/>
            <person name="Lu T."/>
            <person name="Huang Y."/>
            <person name="Zhao Q."/>
            <person name="Feng Q."/>
            <person name="Zhang L."/>
            <person name="Zhu J."/>
            <person name="Weng Q."/>
            <person name="Mu J."/>
            <person name="Lu Y."/>
            <person name="Fan D."/>
            <person name="Liu Y."/>
            <person name="Guan J."/>
            <person name="Zhang Y."/>
            <person name="Yu S."/>
            <person name="Liu X."/>
            <person name="Zhang Y."/>
            <person name="Hong G."/>
            <person name="Han B."/>
            <person name="Choisne N."/>
            <person name="Demange N."/>
            <person name="Orjeda G."/>
            <person name="Samain S."/>
            <person name="Cattolico L."/>
            <person name="Pelletier E."/>
            <person name="Couloux A."/>
            <person name="Segurens B."/>
            <person name="Wincker P."/>
            <person name="D'Hont A."/>
            <person name="Scarpelli C."/>
            <person name="Weissenbach J."/>
            <person name="Salanoubat M."/>
            <person name="Quetier F."/>
            <person name="Yu Y."/>
            <person name="Kim H.R."/>
            <person name="Rambo T."/>
            <person name="Currie J."/>
            <person name="Collura K."/>
            <person name="Luo M."/>
            <person name="Yang T."/>
            <person name="Ammiraju J.S.S."/>
            <person name="Engler F."/>
            <person name="Soderlund C."/>
            <person name="Wing R.A."/>
            <person name="Palmer L.E."/>
            <person name="de la Bastide M."/>
            <person name="Spiegel L."/>
            <person name="Nascimento L."/>
            <person name="Zutavern T."/>
            <person name="O'Shaughnessy A."/>
            <person name="Dike S."/>
            <person name="Dedhia N."/>
            <person name="Preston R."/>
            <person name="Balija V."/>
            <person name="McCombie W.R."/>
            <person name="Chow T."/>
            <person name="Chen H."/>
            <person name="Chung M."/>
            <person name="Chen C."/>
            <person name="Shaw J."/>
            <person name="Wu H."/>
            <person name="Hsiao K."/>
            <person name="Chao Y."/>
            <person name="Chu M."/>
            <person name="Cheng C."/>
            <person name="Hour A."/>
            <person name="Lee P."/>
            <person name="Lin S."/>
            <person name="Lin Y."/>
            <person name="Liou J."/>
            <person name="Liu S."/>
            <person name="Hsing Y."/>
            <person name="Raghuvanshi S."/>
            <person name="Mohanty A."/>
            <person name="Bharti A.K."/>
            <person name="Gaur A."/>
            <person name="Gupta V."/>
            <person name="Kumar D."/>
            <person name="Ravi V."/>
            <person name="Vij S."/>
            <person name="Kapur A."/>
            <person name="Khurana P."/>
            <person name="Khurana P."/>
            <person name="Khurana J.P."/>
            <person name="Tyagi A.K."/>
            <person name="Gaikwad K."/>
            <person name="Singh A."/>
            <person name="Dalal V."/>
            <person name="Srivastava S."/>
            <person name="Dixit A."/>
            <person name="Pal A.K."/>
            <person name="Ghazi I.A."/>
            <person name="Yadav M."/>
            <person name="Pandit A."/>
            <person name="Bhargava A."/>
            <person name="Sureshbabu K."/>
            <person name="Batra K."/>
            <person name="Sharma T.R."/>
            <person name="Mohapatra T."/>
            <person name="Singh N.K."/>
            <person name="Messing J."/>
            <person name="Nelson A.B."/>
            <person name="Fuks G."/>
            <person name="Kavchok S."/>
            <person name="Keizer G."/>
            <person name="Linton E."/>
            <person name="Llaca V."/>
            <person name="Song R."/>
            <person name="Tanyolac B."/>
            <person name="Young S."/>
            <person name="Ho-Il K."/>
            <person name="Hahn J.H."/>
            <person name="Sangsakoo G."/>
            <person name="Vanavichit A."/>
            <person name="de Mattos Luiz.A.T."/>
            <person name="Zimmer P.D."/>
            <person name="Malone G."/>
            <person name="Dellagostin O."/>
            <person name="de Oliveira A.C."/>
            <person name="Bevan M."/>
            <person name="Bancroft I."/>
            <person name="Minx P."/>
            <person name="Cordum H."/>
            <person name="Wilson R."/>
            <person name="Cheng Z."/>
            <person name="Jin W."/>
            <person name="Jiang J."/>
            <person name="Leong S.A."/>
            <person name="Iwama H."/>
            <person name="Gojobori T."/>
            <person name="Itoh T."/>
            <person name="Niimura Y."/>
            <person name="Fujii Y."/>
            <person name="Habara T."/>
            <person name="Sakai H."/>
            <person name="Sato Y."/>
            <person name="Wilson G."/>
            <person name="Kumar K."/>
            <person name="McCouch S."/>
            <person name="Juretic N."/>
            <person name="Hoen D."/>
            <person name="Wright S."/>
            <person name="Bruskiewich R."/>
            <person name="Bureau T."/>
            <person name="Miyao A."/>
            <person name="Hirochika H."/>
            <person name="Nishikawa T."/>
            <person name="Kadowaki K."/>
            <person name="Sugiura M."/>
            <person name="Burr B."/>
            <person name="Sasaki T."/>
        </authorList>
    </citation>
    <scope>NUCLEOTIDE SEQUENCE [LARGE SCALE GENOMIC DNA]</scope>
    <source>
        <strain evidence="2">cv. Nipponbare</strain>
    </source>
</reference>
<protein>
    <submittedName>
        <fullName evidence="1">Uncharacterized protein</fullName>
    </submittedName>
</protein>
<evidence type="ECO:0000313" key="1">
    <source>
        <dbReference type="EMBL" id="BAC84028.1"/>
    </source>
</evidence>
<gene>
    <name evidence="1" type="primary">P0567H04.4</name>
</gene>
<sequence length="59" mass="6638">MLLRCQCEAIHDIYPISPSFAEGYHAMGISSDNGFLCCIKQVPKRLVRFPHLNSETVSL</sequence>
<name>Q6Z416_ORYSJ</name>
<evidence type="ECO:0000313" key="2">
    <source>
        <dbReference type="Proteomes" id="UP000000763"/>
    </source>
</evidence>
<proteinExistence type="predicted"/>
<dbReference type="Proteomes" id="UP000000763">
    <property type="component" value="Chromosome 7"/>
</dbReference>
<organism evidence="1 2">
    <name type="scientific">Oryza sativa subsp. japonica</name>
    <name type="common">Rice</name>
    <dbReference type="NCBI Taxonomy" id="39947"/>
    <lineage>
        <taxon>Eukaryota</taxon>
        <taxon>Viridiplantae</taxon>
        <taxon>Streptophyta</taxon>
        <taxon>Embryophyta</taxon>
        <taxon>Tracheophyta</taxon>
        <taxon>Spermatophyta</taxon>
        <taxon>Magnoliopsida</taxon>
        <taxon>Liliopsida</taxon>
        <taxon>Poales</taxon>
        <taxon>Poaceae</taxon>
        <taxon>BOP clade</taxon>
        <taxon>Oryzoideae</taxon>
        <taxon>Oryzeae</taxon>
        <taxon>Oryzinae</taxon>
        <taxon>Oryza</taxon>
        <taxon>Oryza sativa</taxon>
    </lineage>
</organism>